<sequence length="229" mass="26049">MKKITLLVLAIFSITLFSFQDGPKKGMDKETRKKAQKELAAYNKENVIPVILENRKEFETKLSSDEKKELVSLRVKMKALGEQKKASKKGKTKGEAPTEEQKEARAALQKEMRQIMTSAWAIVDNHEADLKAIKESNKANEEKWKEDIKAIMMKYKPENAEKGKGKKHGHKMKQNPMGPNKDVMFVMMDPSQSIDEIAENMEKMAKKRHGQHGKKGKSKGHASPDQEND</sequence>
<reference evidence="2 3" key="1">
    <citation type="journal article" date="2012" name="Int. J. Syst. Evol. Microbiol.">
        <title>Flammeovirga pacifica sp. nov., isolated from deep-sea sediment.</title>
        <authorList>
            <person name="Xu H."/>
            <person name="Fu Y."/>
            <person name="Yang N."/>
            <person name="Ding Z."/>
            <person name="Lai Q."/>
            <person name="Zeng R."/>
        </authorList>
    </citation>
    <scope>NUCLEOTIDE SEQUENCE [LARGE SCALE GENOMIC DNA]</scope>
    <source>
        <strain evidence="3">DSM 24597 / LMG 26175 / WPAGA1</strain>
    </source>
</reference>
<evidence type="ECO:0000313" key="3">
    <source>
        <dbReference type="Proteomes" id="UP000179797"/>
    </source>
</evidence>
<evidence type="ECO:0000313" key="2">
    <source>
        <dbReference type="EMBL" id="OHX68174.1"/>
    </source>
</evidence>
<gene>
    <name evidence="2" type="ORF">NH26_18385</name>
</gene>
<dbReference type="AlphaFoldDB" id="A0A1S1Z4G0"/>
<feature type="region of interest" description="Disordered" evidence="1">
    <location>
        <begin position="201"/>
        <end position="229"/>
    </location>
</feature>
<feature type="region of interest" description="Disordered" evidence="1">
    <location>
        <begin position="81"/>
        <end position="104"/>
    </location>
</feature>
<organism evidence="2 3">
    <name type="scientific">Flammeovirga pacifica</name>
    <dbReference type="NCBI Taxonomy" id="915059"/>
    <lineage>
        <taxon>Bacteria</taxon>
        <taxon>Pseudomonadati</taxon>
        <taxon>Bacteroidota</taxon>
        <taxon>Cytophagia</taxon>
        <taxon>Cytophagales</taxon>
        <taxon>Flammeovirgaceae</taxon>
        <taxon>Flammeovirga</taxon>
    </lineage>
</organism>
<dbReference type="RefSeq" id="WP_044223382.1">
    <property type="nucleotide sequence ID" value="NZ_JRYR02000001.1"/>
</dbReference>
<feature type="compositionally biased region" description="Basic and acidic residues" evidence="1">
    <location>
        <begin position="92"/>
        <end position="104"/>
    </location>
</feature>
<dbReference type="Proteomes" id="UP000179797">
    <property type="component" value="Unassembled WGS sequence"/>
</dbReference>
<accession>A0A1S1Z4G0</accession>
<evidence type="ECO:0000256" key="1">
    <source>
        <dbReference type="SAM" id="MobiDB-lite"/>
    </source>
</evidence>
<dbReference type="STRING" id="915059.NH26_18385"/>
<protein>
    <submittedName>
        <fullName evidence="2">Uncharacterized protein</fullName>
    </submittedName>
</protein>
<comment type="caution">
    <text evidence="2">The sequence shown here is derived from an EMBL/GenBank/DDBJ whole genome shotgun (WGS) entry which is preliminary data.</text>
</comment>
<feature type="compositionally biased region" description="Basic residues" evidence="1">
    <location>
        <begin position="205"/>
        <end position="220"/>
    </location>
</feature>
<dbReference type="EMBL" id="JRYR02000001">
    <property type="protein sequence ID" value="OHX68174.1"/>
    <property type="molecule type" value="Genomic_DNA"/>
</dbReference>
<feature type="compositionally biased region" description="Basic residues" evidence="1">
    <location>
        <begin position="164"/>
        <end position="173"/>
    </location>
</feature>
<proteinExistence type="predicted"/>
<dbReference type="OrthoDB" id="881643at2"/>
<name>A0A1S1Z4G0_FLAPC</name>
<feature type="region of interest" description="Disordered" evidence="1">
    <location>
        <begin position="158"/>
        <end position="184"/>
    </location>
</feature>
<keyword evidence="3" id="KW-1185">Reference proteome</keyword>